<sequence>MTSYLITSSNFSSPIQQLSLPSLPSLNDTTSSSETEYANLGVSLTNSMKDISVSKSPNLKRVSRSLQTSPTVGRDRSNNFKPVSKSLKDIRFG</sequence>
<dbReference type="Proteomes" id="UP000008144">
    <property type="component" value="Unassembled WGS sequence"/>
</dbReference>
<proteinExistence type="predicted"/>
<protein>
    <submittedName>
        <fullName evidence="2">Uncharacterized protein</fullName>
    </submittedName>
</protein>
<reference evidence="2" key="3">
    <citation type="submission" date="2025-09" db="UniProtKB">
        <authorList>
            <consortium name="Ensembl"/>
        </authorList>
    </citation>
    <scope>IDENTIFICATION</scope>
</reference>
<reference evidence="3" key="1">
    <citation type="journal article" date="2002" name="Science">
        <title>The draft genome of Ciona intestinalis: insights into chordate and vertebrate origins.</title>
        <authorList>
            <person name="Dehal P."/>
            <person name="Satou Y."/>
            <person name="Campbell R.K."/>
            <person name="Chapman J."/>
            <person name="Degnan B."/>
            <person name="De Tomaso A."/>
            <person name="Davidson B."/>
            <person name="Di Gregorio A."/>
            <person name="Gelpke M."/>
            <person name="Goodstein D.M."/>
            <person name="Harafuji N."/>
            <person name="Hastings K.E."/>
            <person name="Ho I."/>
            <person name="Hotta K."/>
            <person name="Huang W."/>
            <person name="Kawashima T."/>
            <person name="Lemaire P."/>
            <person name="Martinez D."/>
            <person name="Meinertzhagen I.A."/>
            <person name="Necula S."/>
            <person name="Nonaka M."/>
            <person name="Putnam N."/>
            <person name="Rash S."/>
            <person name="Saiga H."/>
            <person name="Satake M."/>
            <person name="Terry A."/>
            <person name="Yamada L."/>
            <person name="Wang H.G."/>
            <person name="Awazu S."/>
            <person name="Azumi K."/>
            <person name="Boore J."/>
            <person name="Branno M."/>
            <person name="Chin-Bow S."/>
            <person name="DeSantis R."/>
            <person name="Doyle S."/>
            <person name="Francino P."/>
            <person name="Keys D.N."/>
            <person name="Haga S."/>
            <person name="Hayashi H."/>
            <person name="Hino K."/>
            <person name="Imai K.S."/>
            <person name="Inaba K."/>
            <person name="Kano S."/>
            <person name="Kobayashi K."/>
            <person name="Kobayashi M."/>
            <person name="Lee B.I."/>
            <person name="Makabe K.W."/>
            <person name="Manohar C."/>
            <person name="Matassi G."/>
            <person name="Medina M."/>
            <person name="Mochizuki Y."/>
            <person name="Mount S."/>
            <person name="Morishita T."/>
            <person name="Miura S."/>
            <person name="Nakayama A."/>
            <person name="Nishizaka S."/>
            <person name="Nomoto H."/>
            <person name="Ohta F."/>
            <person name="Oishi K."/>
            <person name="Rigoutsos I."/>
            <person name="Sano M."/>
            <person name="Sasaki A."/>
            <person name="Sasakura Y."/>
            <person name="Shoguchi E."/>
            <person name="Shin-i T."/>
            <person name="Spagnuolo A."/>
            <person name="Stainier D."/>
            <person name="Suzuki M.M."/>
            <person name="Tassy O."/>
            <person name="Takatori N."/>
            <person name="Tokuoka M."/>
            <person name="Yagi K."/>
            <person name="Yoshizaki F."/>
            <person name="Wada S."/>
            <person name="Zhang C."/>
            <person name="Hyatt P.D."/>
            <person name="Larimer F."/>
            <person name="Detter C."/>
            <person name="Doggett N."/>
            <person name="Glavina T."/>
            <person name="Hawkins T."/>
            <person name="Richardson P."/>
            <person name="Lucas S."/>
            <person name="Kohara Y."/>
            <person name="Levine M."/>
            <person name="Satoh N."/>
            <person name="Rokhsar D.S."/>
        </authorList>
    </citation>
    <scope>NUCLEOTIDE SEQUENCE [LARGE SCALE GENOMIC DNA]</scope>
</reference>
<organism evidence="2 3">
    <name type="scientific">Ciona intestinalis</name>
    <name type="common">Transparent sea squirt</name>
    <name type="synonym">Ascidia intestinalis</name>
    <dbReference type="NCBI Taxonomy" id="7719"/>
    <lineage>
        <taxon>Eukaryota</taxon>
        <taxon>Metazoa</taxon>
        <taxon>Chordata</taxon>
        <taxon>Tunicata</taxon>
        <taxon>Ascidiacea</taxon>
        <taxon>Phlebobranchia</taxon>
        <taxon>Cionidae</taxon>
        <taxon>Ciona</taxon>
    </lineage>
</organism>
<name>H2XM28_CIOIN</name>
<evidence type="ECO:0000313" key="2">
    <source>
        <dbReference type="Ensembl" id="ENSCINP00000030710.1"/>
    </source>
</evidence>
<feature type="region of interest" description="Disordered" evidence="1">
    <location>
        <begin position="53"/>
        <end position="93"/>
    </location>
</feature>
<dbReference type="Ensembl" id="ENSCINT00000033774.1">
    <property type="protein sequence ID" value="ENSCINP00000030710.1"/>
    <property type="gene ID" value="ENSCING00000021532.1"/>
</dbReference>
<dbReference type="AlphaFoldDB" id="H2XM28"/>
<keyword evidence="3" id="KW-1185">Reference proteome</keyword>
<dbReference type="HOGENOM" id="CLU_2399007_0_0_1"/>
<reference evidence="2" key="2">
    <citation type="submission" date="2025-08" db="UniProtKB">
        <authorList>
            <consortium name="Ensembl"/>
        </authorList>
    </citation>
    <scope>IDENTIFICATION</scope>
</reference>
<evidence type="ECO:0000313" key="3">
    <source>
        <dbReference type="Proteomes" id="UP000008144"/>
    </source>
</evidence>
<accession>H2XM28</accession>
<evidence type="ECO:0000256" key="1">
    <source>
        <dbReference type="SAM" id="MobiDB-lite"/>
    </source>
</evidence>
<dbReference type="InParanoid" id="H2XM28"/>